<keyword evidence="2" id="KW-1185">Reference proteome</keyword>
<dbReference type="EMBL" id="JACGCI010000131">
    <property type="protein sequence ID" value="KAF6743996.1"/>
    <property type="molecule type" value="Genomic_DNA"/>
</dbReference>
<evidence type="ECO:0000313" key="1">
    <source>
        <dbReference type="EMBL" id="KAF6743996.1"/>
    </source>
</evidence>
<dbReference type="OrthoDB" id="2688210at2759"/>
<gene>
    <name evidence="1" type="ORF">DFP72DRAFT_858141</name>
</gene>
<protein>
    <submittedName>
        <fullName evidence="1">Uncharacterized protein</fullName>
    </submittedName>
</protein>
<proteinExistence type="predicted"/>
<reference evidence="1 2" key="1">
    <citation type="submission" date="2020-07" db="EMBL/GenBank/DDBJ databases">
        <title>Comparative genomics of pyrophilous fungi reveals a link between fire events and developmental genes.</title>
        <authorList>
            <consortium name="DOE Joint Genome Institute"/>
            <person name="Steindorff A.S."/>
            <person name="Carver A."/>
            <person name="Calhoun S."/>
            <person name="Stillman K."/>
            <person name="Liu H."/>
            <person name="Lipzen A."/>
            <person name="Pangilinan J."/>
            <person name="Labutti K."/>
            <person name="Bruns T.D."/>
            <person name="Grigoriev I.V."/>
        </authorList>
    </citation>
    <scope>NUCLEOTIDE SEQUENCE [LARGE SCALE GENOMIC DNA]</scope>
    <source>
        <strain evidence="1 2">CBS 144469</strain>
    </source>
</reference>
<dbReference type="Proteomes" id="UP000521943">
    <property type="component" value="Unassembled WGS sequence"/>
</dbReference>
<dbReference type="AlphaFoldDB" id="A0A8H6HD00"/>
<evidence type="ECO:0000313" key="2">
    <source>
        <dbReference type="Proteomes" id="UP000521943"/>
    </source>
</evidence>
<comment type="caution">
    <text evidence="1">The sequence shown here is derived from an EMBL/GenBank/DDBJ whole genome shotgun (WGS) entry which is preliminary data.</text>
</comment>
<accession>A0A8H6HD00</accession>
<sequence length="238" mass="26788">MSTTIGTDPNLAAERQHEDRVECECRAAIELEEAEAIAKKERKKNRAMHLTILAGVRLPDCSLVTVAANIMKDYHQMKFVYLWHHTNKALHSVDYGTAMVESKMLEQIVTDSVPSLVPAHILKTAKALIKDEDQQFWKYSIASQRSLAAMQEAGWCPEAETRQCWYLETNKPGGSMFDISVINEATLARAQTQAQKLNYASMISGMKQQFISRRAPVWWNMEEGNLADITVPIASCAK</sequence>
<name>A0A8H6HD00_9AGAR</name>
<organism evidence="1 2">
    <name type="scientific">Ephemerocybe angulata</name>
    <dbReference type="NCBI Taxonomy" id="980116"/>
    <lineage>
        <taxon>Eukaryota</taxon>
        <taxon>Fungi</taxon>
        <taxon>Dikarya</taxon>
        <taxon>Basidiomycota</taxon>
        <taxon>Agaricomycotina</taxon>
        <taxon>Agaricomycetes</taxon>
        <taxon>Agaricomycetidae</taxon>
        <taxon>Agaricales</taxon>
        <taxon>Agaricineae</taxon>
        <taxon>Psathyrellaceae</taxon>
        <taxon>Ephemerocybe</taxon>
    </lineage>
</organism>